<gene>
    <name evidence="2" type="ORF">FJ651_01600</name>
</gene>
<keyword evidence="3" id="KW-1185">Reference proteome</keyword>
<comment type="caution">
    <text evidence="2">The sequence shown here is derived from an EMBL/GenBank/DDBJ whole genome shotgun (WGS) entry which is preliminary data.</text>
</comment>
<proteinExistence type="predicted"/>
<reference evidence="2 3" key="1">
    <citation type="submission" date="2019-06" db="EMBL/GenBank/DDBJ databases">
        <title>Flavobacteriaceae Paucihalobacterium erythroidium CWB-1, complete genome.</title>
        <authorList>
            <person name="Wu S."/>
        </authorList>
    </citation>
    <scope>NUCLEOTIDE SEQUENCE [LARGE SCALE GENOMIC DNA]</scope>
    <source>
        <strain evidence="2 3">CWB-1</strain>
    </source>
</reference>
<sequence length="299" mass="34143">MQLETFTYLLQQPEKIDGDYTNEIEAVVKAYPYMQAARALYLKGLKNKQSFKYNQQLKTTAAYTTDRSVLFDFITSEVFNQNEISETIKRNSEHIKNIAVFDVQDISVNNSVTIDDALKQHIKASEPTIDPDLFETKLQDSSEDNTINTQISSNETSTETNLDLGKPLDFDKNEKHSFSEWLKLTGIKPIERDNSPLAKNELEGKAPLDEKLPIIDKFLSSNPKIEASKDAPIKSLSISTTNTYDGLMTETLARVYLEQKNYDKALQSYKILSLKYPEKSGFFADQIKRIKELQEKNNI</sequence>
<feature type="region of interest" description="Disordered" evidence="1">
    <location>
        <begin position="139"/>
        <end position="166"/>
    </location>
</feature>
<dbReference type="AlphaFoldDB" id="A0A506PQU9"/>
<dbReference type="OrthoDB" id="594666at2"/>
<evidence type="ECO:0008006" key="4">
    <source>
        <dbReference type="Google" id="ProtNLM"/>
    </source>
</evidence>
<feature type="compositionally biased region" description="Polar residues" evidence="1">
    <location>
        <begin position="144"/>
        <end position="161"/>
    </location>
</feature>
<evidence type="ECO:0000256" key="1">
    <source>
        <dbReference type="SAM" id="MobiDB-lite"/>
    </source>
</evidence>
<evidence type="ECO:0000313" key="2">
    <source>
        <dbReference type="EMBL" id="TPV35632.1"/>
    </source>
</evidence>
<name>A0A506PQU9_9FLAO</name>
<organism evidence="2 3">
    <name type="scientific">Paucihalobacter ruber</name>
    <dbReference type="NCBI Taxonomy" id="2567861"/>
    <lineage>
        <taxon>Bacteria</taxon>
        <taxon>Pseudomonadati</taxon>
        <taxon>Bacteroidota</taxon>
        <taxon>Flavobacteriia</taxon>
        <taxon>Flavobacteriales</taxon>
        <taxon>Flavobacteriaceae</taxon>
        <taxon>Paucihalobacter</taxon>
    </lineage>
</organism>
<evidence type="ECO:0000313" key="3">
    <source>
        <dbReference type="Proteomes" id="UP000317332"/>
    </source>
</evidence>
<accession>A0A506PQU9</accession>
<dbReference type="Proteomes" id="UP000317332">
    <property type="component" value="Unassembled WGS sequence"/>
</dbReference>
<protein>
    <recommendedName>
        <fullName evidence="4">Tetratricopeptide repeat protein</fullName>
    </recommendedName>
</protein>
<dbReference type="EMBL" id="VHIQ01000001">
    <property type="protein sequence ID" value="TPV35632.1"/>
    <property type="molecule type" value="Genomic_DNA"/>
</dbReference>
<dbReference type="RefSeq" id="WP_140988642.1">
    <property type="nucleotide sequence ID" value="NZ_VHIQ01000001.1"/>
</dbReference>